<dbReference type="Proteomes" id="UP000239899">
    <property type="component" value="Unassembled WGS sequence"/>
</dbReference>
<sequence length="114" mass="12861">MVVNPHCVPIPHPRTGRLKSFYAFYPFYLGEHSNRTCRRLHVVGTTGVVALAAAAIVTSSPSLLLALPLVGYGCAWVGHFWFEHNRPATFRYPLWSLAADFRLWFEVLSGQRAF</sequence>
<comment type="caution">
    <text evidence="2">The sequence shown here is derived from an EMBL/GenBank/DDBJ whole genome shotgun (WGS) entry which is preliminary data.</text>
</comment>
<evidence type="ECO:0000313" key="2">
    <source>
        <dbReference type="EMBL" id="PRW33785.1"/>
    </source>
</evidence>
<accession>A0A2P6THL6</accession>
<dbReference type="Pfam" id="PF06127">
    <property type="entry name" value="Mpo1-like"/>
    <property type="match status" value="1"/>
</dbReference>
<keyword evidence="1" id="KW-1133">Transmembrane helix</keyword>
<reference evidence="2 3" key="1">
    <citation type="journal article" date="2018" name="Plant J.">
        <title>Genome sequences of Chlorella sorokiniana UTEX 1602 and Micractinium conductrix SAG 241.80: implications to maltose excretion by a green alga.</title>
        <authorList>
            <person name="Arriola M.B."/>
            <person name="Velmurugan N."/>
            <person name="Zhang Y."/>
            <person name="Plunkett M.H."/>
            <person name="Hondzo H."/>
            <person name="Barney B.M."/>
        </authorList>
    </citation>
    <scope>NUCLEOTIDE SEQUENCE [LARGE SCALE GENOMIC DNA]</scope>
    <source>
        <strain evidence="3">UTEX 1602</strain>
    </source>
</reference>
<protein>
    <recommendedName>
        <fullName evidence="4">DUF962 domain-containing protein</fullName>
    </recommendedName>
</protein>
<proteinExistence type="predicted"/>
<dbReference type="EMBL" id="LHPG02000015">
    <property type="protein sequence ID" value="PRW33785.1"/>
    <property type="molecule type" value="Genomic_DNA"/>
</dbReference>
<dbReference type="InterPro" id="IPR009305">
    <property type="entry name" value="Mpo1-like"/>
</dbReference>
<evidence type="ECO:0000313" key="3">
    <source>
        <dbReference type="Proteomes" id="UP000239899"/>
    </source>
</evidence>
<dbReference type="OrthoDB" id="5511466at2759"/>
<feature type="transmembrane region" description="Helical" evidence="1">
    <location>
        <begin position="63"/>
        <end position="82"/>
    </location>
</feature>
<dbReference type="PANTHER" id="PTHR34205">
    <property type="entry name" value="TRANSMEMBRANE PROTEIN"/>
    <property type="match status" value="1"/>
</dbReference>
<feature type="transmembrane region" description="Helical" evidence="1">
    <location>
        <begin position="40"/>
        <end position="57"/>
    </location>
</feature>
<keyword evidence="3" id="KW-1185">Reference proteome</keyword>
<gene>
    <name evidence="2" type="ORF">C2E21_7200</name>
</gene>
<dbReference type="AlphaFoldDB" id="A0A2P6THL6"/>
<keyword evidence="1" id="KW-0812">Transmembrane</keyword>
<evidence type="ECO:0008006" key="4">
    <source>
        <dbReference type="Google" id="ProtNLM"/>
    </source>
</evidence>
<name>A0A2P6THL6_CHLSO</name>
<evidence type="ECO:0000256" key="1">
    <source>
        <dbReference type="SAM" id="Phobius"/>
    </source>
</evidence>
<dbReference type="PANTHER" id="PTHR34205:SF2">
    <property type="entry name" value="DUF962 DOMAIN-CONTAINING PROTEIN"/>
    <property type="match status" value="1"/>
</dbReference>
<keyword evidence="1" id="KW-0472">Membrane</keyword>
<organism evidence="2 3">
    <name type="scientific">Chlorella sorokiniana</name>
    <name type="common">Freshwater green alga</name>
    <dbReference type="NCBI Taxonomy" id="3076"/>
    <lineage>
        <taxon>Eukaryota</taxon>
        <taxon>Viridiplantae</taxon>
        <taxon>Chlorophyta</taxon>
        <taxon>core chlorophytes</taxon>
        <taxon>Trebouxiophyceae</taxon>
        <taxon>Chlorellales</taxon>
        <taxon>Chlorellaceae</taxon>
        <taxon>Chlorella clade</taxon>
        <taxon>Chlorella</taxon>
    </lineage>
</organism>